<feature type="transmembrane region" description="Helical" evidence="6">
    <location>
        <begin position="220"/>
        <end position="239"/>
    </location>
</feature>
<proteinExistence type="predicted"/>
<feature type="transmembrane region" description="Helical" evidence="6">
    <location>
        <begin position="195"/>
        <end position="214"/>
    </location>
</feature>
<sequence length="451" mass="49207">MDYNGLKKDLLIVGILVSFLTPFVRSSINLAIPFLANEFTLSAVFLTWISTIYLLVNAILYIPFGRIGDIYGRKRIFQYGLIIFTVSSFISAFSTSGEMFLFFRVFQAIGNAMIFANLNAMISSAFPVNERGKAFGLTSMSVFVGLILGPILGGVITEMVGWRTLFYMDTVIGIIAAYAITRFKYDWIDAQGEKLDILGSFLLGISLIAILYGFSDFTSSYSLFLILAGIFGMSLFYLVEKRAAFPLINLDLFKIKRFTFGNITALLNYGAFVSVGFILTLYLQYLKGYSPITAGLIVSVQSVMMVLVSPFAGRLSDKIDPGSVSTMGMVLTTIGVALMTLITFENALYLGGLALIIFGSGIGLFYSSNTKMVMSAVDKRYYGVASATLSNMRSMGQIFGMGIVMIIISTVLGNVQITPSAYPELIVSLRSSLIAIAVLSAVGIFTSLFKD</sequence>
<dbReference type="PANTHER" id="PTHR42718">
    <property type="entry name" value="MAJOR FACILITATOR SUPERFAMILY MULTIDRUG TRANSPORTER MFSC"/>
    <property type="match status" value="1"/>
</dbReference>
<evidence type="ECO:0000313" key="8">
    <source>
        <dbReference type="EMBL" id="CEL25425.1"/>
    </source>
</evidence>
<dbReference type="SUPFAM" id="SSF103473">
    <property type="entry name" value="MFS general substrate transporter"/>
    <property type="match status" value="1"/>
</dbReference>
<reference evidence="8" key="1">
    <citation type="submission" date="2014-09" db="EMBL/GenBank/DDBJ databases">
        <authorList>
            <person name="Wibberg D."/>
        </authorList>
    </citation>
    <scope>NUCLEOTIDE SEQUENCE [LARGE SCALE GENOMIC DNA]</scope>
    <source>
        <strain evidence="8">Mb9</strain>
    </source>
</reference>
<organism evidence="8 9">
    <name type="scientific">Methanobacterium formicicum</name>
    <dbReference type="NCBI Taxonomy" id="2162"/>
    <lineage>
        <taxon>Archaea</taxon>
        <taxon>Methanobacteriati</taxon>
        <taxon>Methanobacteriota</taxon>
        <taxon>Methanomada group</taxon>
        <taxon>Methanobacteria</taxon>
        <taxon>Methanobacteriales</taxon>
        <taxon>Methanobacteriaceae</taxon>
        <taxon>Methanobacterium</taxon>
    </lineage>
</organism>
<feature type="transmembrane region" description="Helical" evidence="6">
    <location>
        <begin position="348"/>
        <end position="366"/>
    </location>
</feature>
<dbReference type="InterPro" id="IPR020846">
    <property type="entry name" value="MFS_dom"/>
</dbReference>
<feature type="domain" description="Major facilitator superfamily (MFS) profile" evidence="7">
    <location>
        <begin position="10"/>
        <end position="451"/>
    </location>
</feature>
<feature type="transmembrane region" description="Helical" evidence="6">
    <location>
        <begin position="289"/>
        <end position="312"/>
    </location>
</feature>
<evidence type="ECO:0000256" key="6">
    <source>
        <dbReference type="SAM" id="Phobius"/>
    </source>
</evidence>
<dbReference type="Gene3D" id="1.20.1250.20">
    <property type="entry name" value="MFS general substrate transporter like domains"/>
    <property type="match status" value="1"/>
</dbReference>
<dbReference type="CDD" id="cd17321">
    <property type="entry name" value="MFS_MMR_MDR_like"/>
    <property type="match status" value="1"/>
</dbReference>
<dbReference type="Pfam" id="PF07690">
    <property type="entry name" value="MFS_1"/>
    <property type="match status" value="1"/>
</dbReference>
<feature type="transmembrane region" description="Helical" evidence="6">
    <location>
        <begin position="398"/>
        <end position="417"/>
    </location>
</feature>
<feature type="transmembrane region" description="Helical" evidence="6">
    <location>
        <begin position="324"/>
        <end position="342"/>
    </location>
</feature>
<feature type="transmembrane region" description="Helical" evidence="6">
    <location>
        <begin position="76"/>
        <end position="95"/>
    </location>
</feature>
<evidence type="ECO:0000259" key="7">
    <source>
        <dbReference type="PROSITE" id="PS50850"/>
    </source>
</evidence>
<dbReference type="EMBL" id="LN734822">
    <property type="protein sequence ID" value="CEL25425.1"/>
    <property type="molecule type" value="Genomic_DNA"/>
</dbReference>
<dbReference type="Proteomes" id="UP000062768">
    <property type="component" value="Chromosome I"/>
</dbReference>
<dbReference type="InterPro" id="IPR011701">
    <property type="entry name" value="MFS"/>
</dbReference>
<dbReference type="PRINTS" id="PR01036">
    <property type="entry name" value="TCRTETB"/>
</dbReference>
<feature type="transmembrane region" description="Helical" evidence="6">
    <location>
        <begin position="429"/>
        <end position="449"/>
    </location>
</feature>
<protein>
    <submittedName>
        <fullName evidence="8">Transport protein</fullName>
    </submittedName>
</protein>
<evidence type="ECO:0000256" key="4">
    <source>
        <dbReference type="ARBA" id="ARBA00022989"/>
    </source>
</evidence>
<dbReference type="PATRIC" id="fig|2162.10.peg.1868"/>
<keyword evidence="3 6" id="KW-0812">Transmembrane</keyword>
<evidence type="ECO:0000256" key="1">
    <source>
        <dbReference type="ARBA" id="ARBA00004141"/>
    </source>
</evidence>
<evidence type="ECO:0000313" key="9">
    <source>
        <dbReference type="Proteomes" id="UP000062768"/>
    </source>
</evidence>
<dbReference type="GO" id="GO:0022857">
    <property type="term" value="F:transmembrane transporter activity"/>
    <property type="evidence" value="ECO:0007669"/>
    <property type="project" value="InterPro"/>
</dbReference>
<dbReference type="GO" id="GO:0016020">
    <property type="term" value="C:membrane"/>
    <property type="evidence" value="ECO:0007669"/>
    <property type="project" value="UniProtKB-SubCell"/>
</dbReference>
<keyword evidence="4 6" id="KW-1133">Transmembrane helix</keyword>
<accession>A0A0S4FQV2</accession>
<evidence type="ECO:0000256" key="5">
    <source>
        <dbReference type="ARBA" id="ARBA00023136"/>
    </source>
</evidence>
<name>A0A0S4FQV2_METFO</name>
<dbReference type="Gene3D" id="1.20.1720.10">
    <property type="entry name" value="Multidrug resistance protein D"/>
    <property type="match status" value="1"/>
</dbReference>
<dbReference type="GeneID" id="26740031"/>
<comment type="subcellular location">
    <subcellularLocation>
        <location evidence="1">Membrane</location>
        <topology evidence="1">Multi-pass membrane protein</topology>
    </subcellularLocation>
</comment>
<keyword evidence="5 6" id="KW-0472">Membrane</keyword>
<feature type="transmembrane region" description="Helical" evidence="6">
    <location>
        <begin position="42"/>
        <end position="64"/>
    </location>
</feature>
<feature type="transmembrane region" description="Helical" evidence="6">
    <location>
        <begin position="260"/>
        <end position="283"/>
    </location>
</feature>
<dbReference type="PANTHER" id="PTHR42718:SF9">
    <property type="entry name" value="MAJOR FACILITATOR SUPERFAMILY MULTIDRUG TRANSPORTER MFSC"/>
    <property type="match status" value="1"/>
</dbReference>
<gene>
    <name evidence="8" type="ORF">MB9_1795</name>
</gene>
<dbReference type="RefSeq" id="WP_060537962.1">
    <property type="nucleotide sequence ID" value="NZ_LN734822.1"/>
</dbReference>
<feature type="transmembrane region" description="Helical" evidence="6">
    <location>
        <begin position="101"/>
        <end position="122"/>
    </location>
</feature>
<dbReference type="InterPro" id="IPR036259">
    <property type="entry name" value="MFS_trans_sf"/>
</dbReference>
<dbReference type="PROSITE" id="PS50850">
    <property type="entry name" value="MFS"/>
    <property type="match status" value="1"/>
</dbReference>
<evidence type="ECO:0000256" key="2">
    <source>
        <dbReference type="ARBA" id="ARBA00022448"/>
    </source>
</evidence>
<dbReference type="AlphaFoldDB" id="A0A0S4FQV2"/>
<feature type="transmembrane region" description="Helical" evidence="6">
    <location>
        <begin position="165"/>
        <end position="183"/>
    </location>
</feature>
<keyword evidence="9" id="KW-1185">Reference proteome</keyword>
<feature type="transmembrane region" description="Helical" evidence="6">
    <location>
        <begin position="134"/>
        <end position="153"/>
    </location>
</feature>
<keyword evidence="2" id="KW-0813">Transport</keyword>
<evidence type="ECO:0000256" key="3">
    <source>
        <dbReference type="ARBA" id="ARBA00022692"/>
    </source>
</evidence>